<dbReference type="RefSeq" id="XP_020128540.1">
    <property type="nucleotide sequence ID" value="XM_020275397.1"/>
</dbReference>
<accession>A0A1J9QV23</accession>
<dbReference type="STRING" id="236234.A0A1J9QV23"/>
<dbReference type="Proteomes" id="UP000183809">
    <property type="component" value="Unassembled WGS sequence"/>
</dbReference>
<feature type="compositionally biased region" description="Basic residues" evidence="1">
    <location>
        <begin position="19"/>
        <end position="30"/>
    </location>
</feature>
<feature type="region of interest" description="Disordered" evidence="1">
    <location>
        <begin position="1"/>
        <end position="57"/>
    </location>
</feature>
<reference evidence="2 3" key="1">
    <citation type="submission" date="2016-10" db="EMBL/GenBank/DDBJ databases">
        <title>Proteomics and genomics reveal pathogen-plant mechanisms compatible with a hemibiotrophic lifestyle of Diplodia corticola.</title>
        <authorList>
            <person name="Fernandes I."/>
            <person name="De Jonge R."/>
            <person name="Van De Peer Y."/>
            <person name="Devreese B."/>
            <person name="Alves A."/>
            <person name="Esteves A.C."/>
        </authorList>
    </citation>
    <scope>NUCLEOTIDE SEQUENCE [LARGE SCALE GENOMIC DNA]</scope>
    <source>
        <strain evidence="2 3">CBS 112549</strain>
    </source>
</reference>
<sequence length="415" mass="44701">MRSFQTATRAGHAATVRRQALRVRAPRHARCQSTSSPTGPNSTGSAGSTGSTGSGGGGSGALTGAAAGAASALAVGYTWYHFSGAKSAVQTANQTRSYLQSGVDKVKSNTPEPNEAIKYLRDAASSYAAFVPGAKGYVDGAFEQLDRVREKHGDEVDRLVRDAWSELQDVAHKGSVSVESATKAWAVLQKYLTRVGKLAGEAAEDIVEQNPKLKEKLGGSFDQLNGLADKYGPAAKKQVDETWDQIRDLVSGGVGGDTPDKIKKLIEDTKKRLSKAGDEAWTKGLEQAKPYLDKNPKAKELLENNAEALKQGDVSELWETVKNNSDVEKLEEQVQRQVDKVKTKGMGGLEQYVNMVPGGSQMLPKLQLLQEVGQKRGKEAEQLLKETGDEIMQVLNKKSEKAKQLLDDAKKSSSR</sequence>
<dbReference type="Gene3D" id="1.20.120.20">
    <property type="entry name" value="Apolipoprotein"/>
    <property type="match status" value="1"/>
</dbReference>
<keyword evidence="3" id="KW-1185">Reference proteome</keyword>
<comment type="caution">
    <text evidence="2">The sequence shown here is derived from an EMBL/GenBank/DDBJ whole genome shotgun (WGS) entry which is preliminary data.</text>
</comment>
<dbReference type="GeneID" id="31015658"/>
<gene>
    <name evidence="2" type="ORF">BKCO1_3900084</name>
</gene>
<evidence type="ECO:0000256" key="1">
    <source>
        <dbReference type="SAM" id="MobiDB-lite"/>
    </source>
</evidence>
<feature type="compositionally biased region" description="Low complexity" evidence="1">
    <location>
        <begin position="33"/>
        <end position="49"/>
    </location>
</feature>
<organism evidence="2 3">
    <name type="scientific">Diplodia corticola</name>
    <dbReference type="NCBI Taxonomy" id="236234"/>
    <lineage>
        <taxon>Eukaryota</taxon>
        <taxon>Fungi</taxon>
        <taxon>Dikarya</taxon>
        <taxon>Ascomycota</taxon>
        <taxon>Pezizomycotina</taxon>
        <taxon>Dothideomycetes</taxon>
        <taxon>Dothideomycetes incertae sedis</taxon>
        <taxon>Botryosphaeriales</taxon>
        <taxon>Botryosphaeriaceae</taxon>
        <taxon>Diplodia</taxon>
    </lineage>
</organism>
<name>A0A1J9QV23_9PEZI</name>
<dbReference type="OrthoDB" id="3883941at2759"/>
<proteinExistence type="predicted"/>
<protein>
    <submittedName>
        <fullName evidence="2">Uncharacterized protein</fullName>
    </submittedName>
</protein>
<evidence type="ECO:0000313" key="2">
    <source>
        <dbReference type="EMBL" id="OJD32280.1"/>
    </source>
</evidence>
<dbReference type="AlphaFoldDB" id="A0A1J9QV23"/>
<evidence type="ECO:0000313" key="3">
    <source>
        <dbReference type="Proteomes" id="UP000183809"/>
    </source>
</evidence>
<dbReference type="EMBL" id="MNUE01000039">
    <property type="protein sequence ID" value="OJD32280.1"/>
    <property type="molecule type" value="Genomic_DNA"/>
</dbReference>